<feature type="transmembrane region" description="Helical" evidence="1">
    <location>
        <begin position="422"/>
        <end position="444"/>
    </location>
</feature>
<dbReference type="PANTHER" id="PTHR40400">
    <property type="entry name" value="SLR1512 PROTEIN"/>
    <property type="match status" value="1"/>
</dbReference>
<keyword evidence="3" id="KW-1185">Reference proteome</keyword>
<dbReference type="RefSeq" id="WP_162657617.1">
    <property type="nucleotide sequence ID" value="NZ_LR593887.1"/>
</dbReference>
<feature type="transmembrane region" description="Helical" evidence="1">
    <location>
        <begin position="380"/>
        <end position="401"/>
    </location>
</feature>
<evidence type="ECO:0000256" key="1">
    <source>
        <dbReference type="SAM" id="Phobius"/>
    </source>
</evidence>
<dbReference type="Proteomes" id="UP000464378">
    <property type="component" value="Chromosome"/>
</dbReference>
<dbReference type="AlphaFoldDB" id="A0A6C2YMA3"/>
<feature type="transmembrane region" description="Helical" evidence="1">
    <location>
        <begin position="456"/>
        <end position="474"/>
    </location>
</feature>
<accession>A0A6C2YMA3</accession>
<evidence type="ECO:0000313" key="3">
    <source>
        <dbReference type="Proteomes" id="UP000464378"/>
    </source>
</evidence>
<dbReference type="EMBL" id="LR593887">
    <property type="protein sequence ID" value="VTS01407.1"/>
    <property type="molecule type" value="Genomic_DNA"/>
</dbReference>
<feature type="transmembrane region" description="Helical" evidence="1">
    <location>
        <begin position="350"/>
        <end position="374"/>
    </location>
</feature>
<feature type="transmembrane region" description="Helical" evidence="1">
    <location>
        <begin position="316"/>
        <end position="338"/>
    </location>
</feature>
<dbReference type="Pfam" id="PF05982">
    <property type="entry name" value="Sbt_1"/>
    <property type="match status" value="1"/>
</dbReference>
<protein>
    <recommendedName>
        <fullName evidence="4">Sodium-dependent bicarbonate transport family permease</fullName>
    </recommendedName>
</protein>
<sequence length="578" mass="63280">MKSVWIYLFVVGTIFMRHQGANAEPFFLEVGPAIKGIRELEVILKPSDLANDPTRIADFANMKAWAITGSMKSPQPIQLALSVNKLRADINVGSLNQNAAVVAYAESIFGVEQEHLKRFFSKSVIGEPEQLNRISPNPIAALEIVPFFEDDGSVRLTAYEHGVLLRRSEFTIIDRDFDDHGSPFETWIRSDESGAATWVPPGDGEFSIFLRRSVEQLGQYNQLEYARINDEAVLTIHLPLVDSGRDALIHRVKIAAIQNFLGPLVLFFFLGFFAKIVGSPIEFPEMGYRLIVIYLLLSIGYEGGHQLRADGNITQSILPLFVGFMTNVMVGLSAILILHKLFRFDTANSCALGALYGSDSAGLFAVALSLVRGFHLPVEGFMSAMLAVMELPGILVGIILFRIWTKSTTPTDHSSDHSLRTILFHELRSPGVLLLLGGIIVGYITVPSEYIKTEPFFIDPFKGVMCLFLFENGLKAGSQLSTLRNGIWKLALFGICFPLIAGALGLLIAKLIGLSVGSAILFAILASAPSNIAAPAAMRIAIPQANPGIYFTTSLGISFPTLVILGVPLFYILSQLLY</sequence>
<organism evidence="2">
    <name type="scientific">Tuwongella immobilis</name>
    <dbReference type="NCBI Taxonomy" id="692036"/>
    <lineage>
        <taxon>Bacteria</taxon>
        <taxon>Pseudomonadati</taxon>
        <taxon>Planctomycetota</taxon>
        <taxon>Planctomycetia</taxon>
        <taxon>Gemmatales</taxon>
        <taxon>Gemmataceae</taxon>
        <taxon>Tuwongella</taxon>
    </lineage>
</organism>
<name>A0A6C2YMA3_9BACT</name>
<feature type="transmembrane region" description="Helical" evidence="1">
    <location>
        <begin position="549"/>
        <end position="573"/>
    </location>
</feature>
<feature type="transmembrane region" description="Helical" evidence="1">
    <location>
        <begin position="514"/>
        <end position="537"/>
    </location>
</feature>
<evidence type="ECO:0000313" key="2">
    <source>
        <dbReference type="EMBL" id="VIP02441.1"/>
    </source>
</evidence>
<reference evidence="2" key="1">
    <citation type="submission" date="2019-04" db="EMBL/GenBank/DDBJ databases">
        <authorList>
            <consortium name="Science for Life Laboratories"/>
        </authorList>
    </citation>
    <scope>NUCLEOTIDE SEQUENCE</scope>
    <source>
        <strain evidence="2">MBLW1</strain>
    </source>
</reference>
<feature type="transmembrane region" description="Helical" evidence="1">
    <location>
        <begin position="286"/>
        <end position="304"/>
    </location>
</feature>
<dbReference type="KEGG" id="tim:GMBLW1_15190"/>
<dbReference type="EMBL" id="LR586016">
    <property type="protein sequence ID" value="VIP02441.1"/>
    <property type="molecule type" value="Genomic_DNA"/>
</dbReference>
<feature type="transmembrane region" description="Helical" evidence="1">
    <location>
        <begin position="486"/>
        <end position="508"/>
    </location>
</feature>
<dbReference type="PANTHER" id="PTHR40400:SF1">
    <property type="entry name" value="SLR1512 PROTEIN"/>
    <property type="match status" value="1"/>
</dbReference>
<keyword evidence="1" id="KW-0812">Transmembrane</keyword>
<dbReference type="InterPro" id="IPR010293">
    <property type="entry name" value="Sbt_1"/>
</dbReference>
<feature type="transmembrane region" description="Helical" evidence="1">
    <location>
        <begin position="255"/>
        <end position="274"/>
    </location>
</feature>
<proteinExistence type="predicted"/>
<dbReference type="InParanoid" id="A0A6C2YMA3"/>
<keyword evidence="1" id="KW-1133">Transmembrane helix</keyword>
<evidence type="ECO:0008006" key="4">
    <source>
        <dbReference type="Google" id="ProtNLM"/>
    </source>
</evidence>
<gene>
    <name evidence="2" type="ORF">GMBLW1_15190</name>
</gene>
<keyword evidence="1" id="KW-0472">Membrane</keyword>